<keyword evidence="8" id="KW-1185">Reference proteome</keyword>
<feature type="domain" description="ANTAR" evidence="6">
    <location>
        <begin position="186"/>
        <end position="247"/>
    </location>
</feature>
<dbReference type="SUPFAM" id="SSF55781">
    <property type="entry name" value="GAF domain-like"/>
    <property type="match status" value="1"/>
</dbReference>
<dbReference type="InterPro" id="IPR029016">
    <property type="entry name" value="GAF-like_dom_sf"/>
</dbReference>
<feature type="region of interest" description="Disordered" evidence="5">
    <location>
        <begin position="1"/>
        <end position="23"/>
    </location>
</feature>
<dbReference type="SUPFAM" id="SSF52172">
    <property type="entry name" value="CheY-like"/>
    <property type="match status" value="1"/>
</dbReference>
<evidence type="ECO:0000313" key="7">
    <source>
        <dbReference type="EMBL" id="PSK91874.1"/>
    </source>
</evidence>
<dbReference type="InterPro" id="IPR036388">
    <property type="entry name" value="WH-like_DNA-bd_sf"/>
</dbReference>
<gene>
    <name evidence="7" type="ORF">CLV30_1337</name>
</gene>
<evidence type="ECO:0000256" key="3">
    <source>
        <dbReference type="ARBA" id="ARBA00023015"/>
    </source>
</evidence>
<evidence type="ECO:0000259" key="6">
    <source>
        <dbReference type="PROSITE" id="PS50921"/>
    </source>
</evidence>
<accession>A0A2P8D3T8</accession>
<dbReference type="AlphaFoldDB" id="A0A2P8D3T8"/>
<dbReference type="PROSITE" id="PS50921">
    <property type="entry name" value="ANTAR"/>
    <property type="match status" value="1"/>
</dbReference>
<evidence type="ECO:0000256" key="1">
    <source>
        <dbReference type="ARBA" id="ARBA00022679"/>
    </source>
</evidence>
<sequence length="265" mass="28413">MSAMLANHQRLRHAPTHRRADPPAGSRWLADVYDSLADGDSLAGFLTELARRVPAAAWVGGSCAINLAAAARWEAAHAGSDDYAIGLDFVQHSVGEGPSVEVLDIGSSARIPDLASERRWPTFTIPARLDGLGSLLAVPLTLRSGTTAGVLTMYSTSSHAYSDDDLRRLSLLSAELPAALAVALRLAEQRHHAAGLRHAMTTRATIGQATGILMARHNCTQDAAFARLRDESRRRNRKLRELAADTVEGVSGQRPEVQAAHHPTD</sequence>
<dbReference type="InterPro" id="IPR012074">
    <property type="entry name" value="GAF_ANTAR"/>
</dbReference>
<organism evidence="7 8">
    <name type="scientific">Haloactinopolyspora alba</name>
    <dbReference type="NCBI Taxonomy" id="648780"/>
    <lineage>
        <taxon>Bacteria</taxon>
        <taxon>Bacillati</taxon>
        <taxon>Actinomycetota</taxon>
        <taxon>Actinomycetes</taxon>
        <taxon>Jiangellales</taxon>
        <taxon>Jiangellaceae</taxon>
        <taxon>Haloactinopolyspora</taxon>
    </lineage>
</organism>
<dbReference type="PIRSF" id="PIRSF036625">
    <property type="entry name" value="GAF_ANTAR"/>
    <property type="match status" value="1"/>
</dbReference>
<dbReference type="SMART" id="SM01012">
    <property type="entry name" value="ANTAR"/>
    <property type="match status" value="1"/>
</dbReference>
<dbReference type="GO" id="GO:0016301">
    <property type="term" value="F:kinase activity"/>
    <property type="evidence" value="ECO:0007669"/>
    <property type="project" value="UniProtKB-KW"/>
</dbReference>
<evidence type="ECO:0000256" key="4">
    <source>
        <dbReference type="ARBA" id="ARBA00023163"/>
    </source>
</evidence>
<keyword evidence="2" id="KW-0418">Kinase</keyword>
<dbReference type="Gene3D" id="3.30.450.40">
    <property type="match status" value="1"/>
</dbReference>
<dbReference type="InterPro" id="IPR011006">
    <property type="entry name" value="CheY-like_superfamily"/>
</dbReference>
<protein>
    <submittedName>
        <fullName evidence="7">GAF domain-containing protein</fullName>
    </submittedName>
</protein>
<keyword evidence="3" id="KW-0805">Transcription regulation</keyword>
<evidence type="ECO:0000256" key="2">
    <source>
        <dbReference type="ARBA" id="ARBA00022777"/>
    </source>
</evidence>
<proteinExistence type="predicted"/>
<keyword evidence="4" id="KW-0804">Transcription</keyword>
<name>A0A2P8D3T8_9ACTN</name>
<dbReference type="EMBL" id="PYGE01000033">
    <property type="protein sequence ID" value="PSK91874.1"/>
    <property type="molecule type" value="Genomic_DNA"/>
</dbReference>
<dbReference type="Pfam" id="PF13185">
    <property type="entry name" value="GAF_2"/>
    <property type="match status" value="1"/>
</dbReference>
<evidence type="ECO:0000313" key="8">
    <source>
        <dbReference type="Proteomes" id="UP000243528"/>
    </source>
</evidence>
<evidence type="ECO:0000256" key="5">
    <source>
        <dbReference type="SAM" id="MobiDB-lite"/>
    </source>
</evidence>
<dbReference type="Proteomes" id="UP000243528">
    <property type="component" value="Unassembled WGS sequence"/>
</dbReference>
<feature type="region of interest" description="Disordered" evidence="5">
    <location>
        <begin position="239"/>
        <end position="265"/>
    </location>
</feature>
<dbReference type="InterPro" id="IPR003018">
    <property type="entry name" value="GAF"/>
</dbReference>
<comment type="caution">
    <text evidence="7">The sequence shown here is derived from an EMBL/GenBank/DDBJ whole genome shotgun (WGS) entry which is preliminary data.</text>
</comment>
<dbReference type="Gene3D" id="1.10.10.10">
    <property type="entry name" value="Winged helix-like DNA-binding domain superfamily/Winged helix DNA-binding domain"/>
    <property type="match status" value="1"/>
</dbReference>
<dbReference type="GO" id="GO:0003723">
    <property type="term" value="F:RNA binding"/>
    <property type="evidence" value="ECO:0007669"/>
    <property type="project" value="InterPro"/>
</dbReference>
<dbReference type="InterPro" id="IPR005561">
    <property type="entry name" value="ANTAR"/>
</dbReference>
<reference evidence="7 8" key="1">
    <citation type="submission" date="2018-03" db="EMBL/GenBank/DDBJ databases">
        <title>Genomic Encyclopedia of Archaeal and Bacterial Type Strains, Phase II (KMG-II): from individual species to whole genera.</title>
        <authorList>
            <person name="Goeker M."/>
        </authorList>
    </citation>
    <scope>NUCLEOTIDE SEQUENCE [LARGE SCALE GENOMIC DNA]</scope>
    <source>
        <strain evidence="7 8">DSM 45211</strain>
    </source>
</reference>
<keyword evidence="1" id="KW-0808">Transferase</keyword>
<dbReference type="Pfam" id="PF03861">
    <property type="entry name" value="ANTAR"/>
    <property type="match status" value="1"/>
</dbReference>